<reference evidence="2" key="1">
    <citation type="submission" date="2021-02" db="EMBL/GenBank/DDBJ databases">
        <authorList>
            <person name="Dougan E. K."/>
            <person name="Rhodes N."/>
            <person name="Thang M."/>
            <person name="Chan C."/>
        </authorList>
    </citation>
    <scope>NUCLEOTIDE SEQUENCE</scope>
</reference>
<feature type="region of interest" description="Disordered" evidence="1">
    <location>
        <begin position="987"/>
        <end position="1039"/>
    </location>
</feature>
<dbReference type="SUPFAM" id="SSF52540">
    <property type="entry name" value="P-loop containing nucleoside triphosphate hydrolases"/>
    <property type="match status" value="1"/>
</dbReference>
<proteinExistence type="predicted"/>
<sequence length="1296" mass="143637">MWKAKVGRKLKPVMKGQCPPLQPHQEAVAFMLHPQSPISRMLVDHPTGSGKTREMICVLDNYYLDPRPKVPIFPKEPVCRNFYMELLRWPSRYRDFFACLRPQDAAKACGCTDWRSRRQLRWDLADLSGVILHELCCNLREVLEMKGWFYMGRMRRSRREAFRCRFPDEDAPAAPLRALRYTSAGGRHADLRQDGWPVSALLKVAFDRAHAANNAYSNKVVIMDEVHNLVRLQTQYGQQLARLRTLLSSARGSVLVGFTGTPILNEASEGRQLLDIVKGVFAPRGDGGFLSSFPMRPVGLFPTSFPRGVPDGIITPKLRRKMVSKVLLTAEALKRYDAKRAKGIPEKRLRAYCNLCVHFGSLHEGRNGSKARILANMEICAPKLFAIAESICKNDEKALILVAHSSGLKALVEHLQERAAVGAKFGIATMEELAEFNSPANLRGELYRVLVADAAQCSEGVSFMAVRKLHLADVPASPSAFVQAVGRAVRMYGHSSLPAHEQTVTVQLWIGVFPRWMRSSLASWSFRAQRRRDARDMAAGAQHLLRRLFAAGVRDLETLKLRLDNCGGHTSERAAGTKPPLSLPQAAMFLEQLGLWEEAKALRMRLQKTRTVGIQVRRKQQPWNRRSGRSVIRMKKAPTFLPVKSQFVDAKVELRSNAVKVLKEEKVKLEEVIVKKEMPDEQDKKRQSQGPLSSSRPVATPQTPQCSHVKEEETATETCGTGDDQTLASLLDPDPPKKIRASRCSNEGEAQAPTAKADFAWERDPLVRMMQCLYSAQSAAEAERELFLNMRTADEEALRNLSQRTREFVPALTAFRKKAVDRAILWSAKREKGSKENVEESDGQSSSIDFGLTDVECAEPRTLMWRRCAAAQREKRWHPNSAAQASCANADARGSLWTRSGGATSVSQARAVSEQKPPSRITALPDRSMDVSERKRQKFPGCTYADLVSRTVLHAVGQANQIRDSKHAGDRHMALLLTTLTFGPAAAGFDPAPARARTSKPTAKRRGKGKGFGLQPAGGQVSKEEQRRQQRLGKDPSMNAARKALLSQIAETRFGLGEVDVDLVVPAYVECSGMRNVQQTQQTQHTLADAPCANQVLDYNRLFGAPQAAAETASTIDNAHDNLNRQCTAFVVALSKRCKPMLRQLPAICARSSWVWFTGTFNVGADRVGSVSMPSSAAHTELEKGGRSYEGPGGSQQPEMVLQKKCTSAETNGVDRSTTAFDWSDKDSWPKPFGGLTAAADVLYDKQVVSSLVDLIMHFGGPALLVEPDNVARQQLGSVAYFEEMASSRGLDVKIE</sequence>
<dbReference type="EMBL" id="CAJNIZ010000636">
    <property type="protein sequence ID" value="CAE7171199.1"/>
    <property type="molecule type" value="Genomic_DNA"/>
</dbReference>
<dbReference type="Gene3D" id="3.40.50.300">
    <property type="entry name" value="P-loop containing nucleotide triphosphate hydrolases"/>
    <property type="match status" value="2"/>
</dbReference>
<evidence type="ECO:0000313" key="3">
    <source>
        <dbReference type="Proteomes" id="UP000649617"/>
    </source>
</evidence>
<dbReference type="OrthoDB" id="425112at2759"/>
<keyword evidence="3" id="KW-1185">Reference proteome</keyword>
<protein>
    <submittedName>
        <fullName evidence="2">Uncharacterized protein</fullName>
    </submittedName>
</protein>
<feature type="region of interest" description="Disordered" evidence="1">
    <location>
        <begin position="899"/>
        <end position="920"/>
    </location>
</feature>
<dbReference type="Proteomes" id="UP000649617">
    <property type="component" value="Unassembled WGS sequence"/>
</dbReference>
<feature type="region of interest" description="Disordered" evidence="1">
    <location>
        <begin position="1172"/>
        <end position="1199"/>
    </location>
</feature>
<feature type="compositionally biased region" description="Basic and acidic residues" evidence="1">
    <location>
        <begin position="1022"/>
        <end position="1034"/>
    </location>
</feature>
<gene>
    <name evidence="2" type="ORF">SPIL2461_LOCUS734</name>
</gene>
<feature type="region of interest" description="Disordered" evidence="1">
    <location>
        <begin position="678"/>
        <end position="755"/>
    </location>
</feature>
<name>A0A812IRE6_SYMPI</name>
<organism evidence="2 3">
    <name type="scientific">Symbiodinium pilosum</name>
    <name type="common">Dinoflagellate</name>
    <dbReference type="NCBI Taxonomy" id="2952"/>
    <lineage>
        <taxon>Eukaryota</taxon>
        <taxon>Sar</taxon>
        <taxon>Alveolata</taxon>
        <taxon>Dinophyceae</taxon>
        <taxon>Suessiales</taxon>
        <taxon>Symbiodiniaceae</taxon>
        <taxon>Symbiodinium</taxon>
    </lineage>
</organism>
<evidence type="ECO:0000313" key="2">
    <source>
        <dbReference type="EMBL" id="CAE7171199.1"/>
    </source>
</evidence>
<evidence type="ECO:0000256" key="1">
    <source>
        <dbReference type="SAM" id="MobiDB-lite"/>
    </source>
</evidence>
<comment type="caution">
    <text evidence="2">The sequence shown here is derived from an EMBL/GenBank/DDBJ whole genome shotgun (WGS) entry which is preliminary data.</text>
</comment>
<dbReference type="InterPro" id="IPR027417">
    <property type="entry name" value="P-loop_NTPase"/>
</dbReference>
<accession>A0A812IRE6</accession>
<feature type="compositionally biased region" description="Low complexity" evidence="1">
    <location>
        <begin position="987"/>
        <end position="996"/>
    </location>
</feature>
<feature type="compositionally biased region" description="Polar residues" evidence="1">
    <location>
        <begin position="899"/>
        <end position="910"/>
    </location>
</feature>
<feature type="compositionally biased region" description="Polar residues" evidence="1">
    <location>
        <begin position="688"/>
        <end position="706"/>
    </location>
</feature>